<dbReference type="SUPFAM" id="SSF55658">
    <property type="entry name" value="L9 N-domain-like"/>
    <property type="match status" value="1"/>
</dbReference>
<dbReference type="Pfam" id="PF01693">
    <property type="entry name" value="Cauli_VI"/>
    <property type="match status" value="1"/>
</dbReference>
<proteinExistence type="inferred from homology"/>
<evidence type="ECO:0000313" key="9">
    <source>
        <dbReference type="EMBL" id="UBN09113.1"/>
    </source>
</evidence>
<evidence type="ECO:0000256" key="7">
    <source>
        <dbReference type="SAM" id="MobiDB-lite"/>
    </source>
</evidence>
<evidence type="ECO:0000256" key="2">
    <source>
        <dbReference type="ARBA" id="ARBA00008884"/>
    </source>
</evidence>
<evidence type="ECO:0000259" key="8">
    <source>
        <dbReference type="Pfam" id="PF01693"/>
    </source>
</evidence>
<dbReference type="InterPro" id="IPR037056">
    <property type="entry name" value="RNase_H1_N_sf"/>
</dbReference>
<sequence>MNQQEVERKISLIQAEIRFRALQLNELNYELHRLMVKAGKFPESTIPIVNNGSSSPVTKEEPSPEQTATGKDVTNPLQAVSLLKTEVTQTGLDQSTKAHSEHSSDAEKKEGLRPNKGSKKFYTIFTGKNRGVYSNWGTVSAITAGKPLSFKSFGTEKEALIALNEHYEEVEKLPRLTRLRGMPTTAKESVSKEKPISLTRKDFVYYFNLAESSRMDEEKSYFTINKKKISFFGFLANAKPEMVRDTYHAGLCTLIYPSSNLQEIRLLPKGVQEAIKKFRKNVLKQSDAHLFIKITSSLMDWKEDGEPRLPYHWIKIGTAKKDFEVPNPEEKEITEDLTEVIHDLRAQRLAAVNQQMLGIFADSKIRVNYSDDKTIIISDWKEKISDQDGIKISGNEAVFNDGKLDVSDETAELFCRYAPKDHHCPKCPTTEESSE</sequence>
<feature type="region of interest" description="Disordered" evidence="7">
    <location>
        <begin position="91"/>
        <end position="114"/>
    </location>
</feature>
<dbReference type="RefSeq" id="YP_010805170.1">
    <property type="nucleotide sequence ID" value="NC_077108.1"/>
</dbReference>
<organism evidence="9 10">
    <name type="scientific">Metaplexis yellow mottle-associated virus</name>
    <dbReference type="NCBI Taxonomy" id="2878269"/>
    <lineage>
        <taxon>Viruses</taxon>
        <taxon>Riboviria</taxon>
        <taxon>Pararnavirae</taxon>
        <taxon>Artverviricota</taxon>
        <taxon>Revtraviricetes</taxon>
        <taxon>Ortervirales</taxon>
        <taxon>Caulimoviridae</taxon>
        <taxon>Caulimovirus</taxon>
        <taxon>Caulimovirus metaplexis</taxon>
    </lineage>
</organism>
<dbReference type="EMBL" id="MW656214">
    <property type="protein sequence ID" value="UBN09113.1"/>
    <property type="molecule type" value="Genomic_DNA"/>
</dbReference>
<reference evidence="9" key="1">
    <citation type="journal article" date="2021" name="Arch. Virol.">
        <title>Complete genome sequence of a putative new and distinct caulimovirus from Metaplexis japonica (Thunb.) Makino in China.</title>
        <authorList>
            <person name="Yang C."/>
            <person name="Sun J."/>
            <person name="Zhang S."/>
            <person name="Wang J."/>
            <person name="Zhang S."/>
            <person name="Yu M."/>
            <person name="Cao M."/>
        </authorList>
    </citation>
    <scope>NUCLEOTIDE SEQUENCE</scope>
    <source>
        <strain evidence="9">LM-Cau-A</strain>
    </source>
</reference>
<accession>A0A8K1M7C4</accession>
<evidence type="ECO:0000256" key="6">
    <source>
        <dbReference type="ARBA" id="ARBA00030758"/>
    </source>
</evidence>
<dbReference type="InterPro" id="IPR011320">
    <property type="entry name" value="RNase_H1_N"/>
</dbReference>
<evidence type="ECO:0000256" key="5">
    <source>
        <dbReference type="ARBA" id="ARBA00023200"/>
    </source>
</evidence>
<keyword evidence="10" id="KW-1185">Reference proteome</keyword>
<feature type="compositionally biased region" description="Basic and acidic residues" evidence="7">
    <location>
        <begin position="96"/>
        <end position="113"/>
    </location>
</feature>
<evidence type="ECO:0000313" key="10">
    <source>
        <dbReference type="Proteomes" id="UP001162073"/>
    </source>
</evidence>
<feature type="compositionally biased region" description="Polar residues" evidence="7">
    <location>
        <begin position="47"/>
        <end position="57"/>
    </location>
</feature>
<evidence type="ECO:0000256" key="3">
    <source>
        <dbReference type="ARBA" id="ARBA00017800"/>
    </source>
</evidence>
<dbReference type="Proteomes" id="UP001162073">
    <property type="component" value="Segment"/>
</dbReference>
<dbReference type="KEGG" id="vg:80544025"/>
<name>A0A8K1M7C4_9VIRU</name>
<dbReference type="InterPro" id="IPR009027">
    <property type="entry name" value="Ribosomal_bL9/RNase_H1_N"/>
</dbReference>
<dbReference type="GO" id="GO:0030430">
    <property type="term" value="C:host cell cytoplasm"/>
    <property type="evidence" value="ECO:0007669"/>
    <property type="project" value="UniProtKB-SubCell"/>
</dbReference>
<evidence type="ECO:0000256" key="4">
    <source>
        <dbReference type="ARBA" id="ARBA00022845"/>
    </source>
</evidence>
<dbReference type="Gene3D" id="3.40.970.10">
    <property type="entry name" value="Ribonuclease H1, N-terminal domain"/>
    <property type="match status" value="1"/>
</dbReference>
<feature type="region of interest" description="Disordered" evidence="7">
    <location>
        <begin position="45"/>
        <end position="75"/>
    </location>
</feature>
<comment type="subcellular location">
    <subcellularLocation>
        <location evidence="1">Host cytoplasm</location>
    </subcellularLocation>
</comment>
<comment type="similarity">
    <text evidence="2">Belongs to the caulimoviridae viroplasmin family.</text>
</comment>
<keyword evidence="5" id="KW-1035">Host cytoplasm</keyword>
<feature type="domain" description="Ribonuclease H1 N-terminal" evidence="8">
    <location>
        <begin position="120"/>
        <end position="159"/>
    </location>
</feature>
<keyword evidence="4" id="KW-0810">Translation regulation</keyword>
<protein>
    <recommendedName>
        <fullName evidence="3">Transactivator/viroplasmin protein</fullName>
    </recommendedName>
    <alternativeName>
        <fullName evidence="6">Inclusion body matrix protein</fullName>
    </alternativeName>
</protein>
<dbReference type="GeneID" id="80544025"/>
<evidence type="ECO:0000256" key="1">
    <source>
        <dbReference type="ARBA" id="ARBA00004192"/>
    </source>
</evidence>